<gene>
    <name evidence="1" type="ORF">LMG27198_50590</name>
</gene>
<protein>
    <submittedName>
        <fullName evidence="1">Uncharacterized protein</fullName>
    </submittedName>
</protein>
<accession>A0A9W6LUZ5</accession>
<evidence type="ECO:0000313" key="1">
    <source>
        <dbReference type="EMBL" id="GLI96067.1"/>
    </source>
</evidence>
<dbReference type="AlphaFoldDB" id="A0A9W6LUZ5"/>
<evidence type="ECO:0000313" key="2">
    <source>
        <dbReference type="Proteomes" id="UP001144323"/>
    </source>
</evidence>
<sequence>MAGAEACQNLQWSDTPMKDDSTIIHLRQPGLVSDPLTEIAREGAQRMLAAALKAEADSFVEMFSHERLPDGRQRVVRHGVGPERVILWGDNQDENGASIWMRSGSRIFE</sequence>
<dbReference type="Proteomes" id="UP001144323">
    <property type="component" value="Unassembled WGS sequence"/>
</dbReference>
<comment type="caution">
    <text evidence="1">The sequence shown here is derived from an EMBL/GenBank/DDBJ whole genome shotgun (WGS) entry which is preliminary data.</text>
</comment>
<dbReference type="EMBL" id="BSEC01000007">
    <property type="protein sequence ID" value="GLI96067.1"/>
    <property type="molecule type" value="Genomic_DNA"/>
</dbReference>
<reference evidence="1" key="1">
    <citation type="journal article" date="2023" name="Int. J. Syst. Evol. Microbiol.">
        <title>Methylocystis iwaonis sp. nov., a type II methane-oxidizing bacterium from surface soil of a rice paddy field in Japan, and emended description of the genus Methylocystis (ex Whittenbury et al. 1970) Bowman et al. 1993.</title>
        <authorList>
            <person name="Kaise H."/>
            <person name="Sawadogo J.B."/>
            <person name="Alam M.S."/>
            <person name="Ueno C."/>
            <person name="Dianou D."/>
            <person name="Shinjo R."/>
            <person name="Asakawa S."/>
        </authorList>
    </citation>
    <scope>NUCLEOTIDE SEQUENCE</scope>
    <source>
        <strain evidence="1">LMG27198</strain>
    </source>
</reference>
<name>A0A9W6LUZ5_9HYPH</name>
<organism evidence="1 2">
    <name type="scientific">Methylocystis echinoides</name>
    <dbReference type="NCBI Taxonomy" id="29468"/>
    <lineage>
        <taxon>Bacteria</taxon>
        <taxon>Pseudomonadati</taxon>
        <taxon>Pseudomonadota</taxon>
        <taxon>Alphaproteobacteria</taxon>
        <taxon>Hyphomicrobiales</taxon>
        <taxon>Methylocystaceae</taxon>
        <taxon>Methylocystis</taxon>
    </lineage>
</organism>
<proteinExistence type="predicted"/>
<keyword evidence="2" id="KW-1185">Reference proteome</keyword>